<dbReference type="SUPFAM" id="SSF52058">
    <property type="entry name" value="L domain-like"/>
    <property type="match status" value="1"/>
</dbReference>
<evidence type="ECO:0000313" key="6">
    <source>
        <dbReference type="Proteomes" id="UP000278807"/>
    </source>
</evidence>
<keyword evidence="3" id="KW-0677">Repeat</keyword>
<evidence type="ECO:0000313" key="7">
    <source>
        <dbReference type="WBParaSite" id="HNAJ_0000535501-mRNA-1"/>
    </source>
</evidence>
<gene>
    <name evidence="5" type="ORF">HNAJ_LOCUS5353</name>
</gene>
<keyword evidence="2" id="KW-0732">Signal</keyword>
<dbReference type="InterPro" id="IPR003591">
    <property type="entry name" value="Leu-rich_rpt_typical-subtyp"/>
</dbReference>
<keyword evidence="6" id="KW-1185">Reference proteome</keyword>
<dbReference type="InterPro" id="IPR050541">
    <property type="entry name" value="LRR_TM_domain-containing"/>
</dbReference>
<dbReference type="OrthoDB" id="1526598at2759"/>
<dbReference type="InterPro" id="IPR000483">
    <property type="entry name" value="Cys-rich_flank_reg_C"/>
</dbReference>
<dbReference type="STRING" id="102285.A0A0R3TE66"/>
<dbReference type="Pfam" id="PF01463">
    <property type="entry name" value="LRRCT"/>
    <property type="match status" value="2"/>
</dbReference>
<dbReference type="PANTHER" id="PTHR24369:SF210">
    <property type="entry name" value="CHAOPTIN-RELATED"/>
    <property type="match status" value="1"/>
</dbReference>
<dbReference type="EMBL" id="UZAE01004476">
    <property type="protein sequence ID" value="VDO01213.1"/>
    <property type="molecule type" value="Genomic_DNA"/>
</dbReference>
<reference evidence="7" key="1">
    <citation type="submission" date="2017-02" db="UniProtKB">
        <authorList>
            <consortium name="WormBaseParasite"/>
        </authorList>
    </citation>
    <scope>IDENTIFICATION</scope>
</reference>
<accession>A0A0R3TE66</accession>
<sequence length="284" mass="31423">MQSIGYLANNQLTCDCSLHWLPEFLNRNEAGGSHWTTCHMPINLKGQYVRDITLAPCVQGERSRQCTQKPDVQHHSRPQHDLDVPQDCPSDCTCTQLPNRVQRSADDVITFTAMRPGVVEILEPSVKVSCTNRGLVSIPIGIPENTKELYLDYNSIGEINTDNLSHLKKLEVLSLHHNEISRIRNETFVGLSKLKVLSLDENPLNCGSKMAWISQWIKRNPTVIMPAPTAPACATPIHLKGSPITSLSINDFNCSNGSSTGASCENDCYSHKGAKNSSQKMMAQ</sequence>
<proteinExistence type="predicted"/>
<dbReference type="Proteomes" id="UP000278807">
    <property type="component" value="Unassembled WGS sequence"/>
</dbReference>
<dbReference type="Pfam" id="PF13855">
    <property type="entry name" value="LRR_8"/>
    <property type="match status" value="1"/>
</dbReference>
<keyword evidence="1" id="KW-0433">Leucine-rich repeat</keyword>
<evidence type="ECO:0000256" key="2">
    <source>
        <dbReference type="ARBA" id="ARBA00022729"/>
    </source>
</evidence>
<dbReference type="SMART" id="SM00369">
    <property type="entry name" value="LRR_TYP"/>
    <property type="match status" value="2"/>
</dbReference>
<dbReference type="Gene3D" id="3.80.10.10">
    <property type="entry name" value="Ribonuclease Inhibitor"/>
    <property type="match status" value="3"/>
</dbReference>
<dbReference type="WBParaSite" id="HNAJ_0000535501-mRNA-1">
    <property type="protein sequence ID" value="HNAJ_0000535501-mRNA-1"/>
    <property type="gene ID" value="HNAJ_0000535501"/>
</dbReference>
<organism evidence="7">
    <name type="scientific">Rodentolepis nana</name>
    <name type="common">Dwarf tapeworm</name>
    <name type="synonym">Hymenolepis nana</name>
    <dbReference type="NCBI Taxonomy" id="102285"/>
    <lineage>
        <taxon>Eukaryota</taxon>
        <taxon>Metazoa</taxon>
        <taxon>Spiralia</taxon>
        <taxon>Lophotrochozoa</taxon>
        <taxon>Platyhelminthes</taxon>
        <taxon>Cestoda</taxon>
        <taxon>Eucestoda</taxon>
        <taxon>Cyclophyllidea</taxon>
        <taxon>Hymenolepididae</taxon>
        <taxon>Rodentolepis</taxon>
    </lineage>
</organism>
<dbReference type="PROSITE" id="PS51450">
    <property type="entry name" value="LRR"/>
    <property type="match status" value="1"/>
</dbReference>
<dbReference type="InterPro" id="IPR032675">
    <property type="entry name" value="LRR_dom_sf"/>
</dbReference>
<feature type="domain" description="LRRCT" evidence="4">
    <location>
        <begin position="202"/>
        <end position="255"/>
    </location>
</feature>
<dbReference type="AlphaFoldDB" id="A0A0R3TE66"/>
<name>A0A0R3TE66_RODNA</name>
<evidence type="ECO:0000259" key="4">
    <source>
        <dbReference type="SMART" id="SM00082"/>
    </source>
</evidence>
<evidence type="ECO:0000313" key="5">
    <source>
        <dbReference type="EMBL" id="VDO01213.1"/>
    </source>
</evidence>
<dbReference type="GO" id="GO:0005886">
    <property type="term" value="C:plasma membrane"/>
    <property type="evidence" value="ECO:0007669"/>
    <property type="project" value="TreeGrafter"/>
</dbReference>
<protein>
    <submittedName>
        <fullName evidence="7">LRRCT domain-containing protein</fullName>
    </submittedName>
</protein>
<dbReference type="PANTHER" id="PTHR24369">
    <property type="entry name" value="ANTIGEN BSP, PUTATIVE-RELATED"/>
    <property type="match status" value="1"/>
</dbReference>
<feature type="domain" description="LRRCT" evidence="4">
    <location>
        <begin position="10"/>
        <end position="58"/>
    </location>
</feature>
<evidence type="ECO:0000256" key="3">
    <source>
        <dbReference type="ARBA" id="ARBA00022737"/>
    </source>
</evidence>
<evidence type="ECO:0000256" key="1">
    <source>
        <dbReference type="ARBA" id="ARBA00022614"/>
    </source>
</evidence>
<reference evidence="5 6" key="2">
    <citation type="submission" date="2018-11" db="EMBL/GenBank/DDBJ databases">
        <authorList>
            <consortium name="Pathogen Informatics"/>
        </authorList>
    </citation>
    <scope>NUCLEOTIDE SEQUENCE [LARGE SCALE GENOMIC DNA]</scope>
</reference>
<dbReference type="SMART" id="SM00082">
    <property type="entry name" value="LRRCT"/>
    <property type="match status" value="2"/>
</dbReference>
<dbReference type="InterPro" id="IPR001611">
    <property type="entry name" value="Leu-rich_rpt"/>
</dbReference>